<dbReference type="InterPro" id="IPR029058">
    <property type="entry name" value="AB_hydrolase_fold"/>
</dbReference>
<dbReference type="AlphaFoldDB" id="A0A7W7Q3L8"/>
<dbReference type="Gene3D" id="3.40.50.1820">
    <property type="entry name" value="alpha/beta hydrolase"/>
    <property type="match status" value="1"/>
</dbReference>
<evidence type="ECO:0000313" key="2">
    <source>
        <dbReference type="EMBL" id="MBB4906213.1"/>
    </source>
</evidence>
<feature type="region of interest" description="Disordered" evidence="1">
    <location>
        <begin position="244"/>
        <end position="263"/>
    </location>
</feature>
<evidence type="ECO:0000313" key="3">
    <source>
        <dbReference type="Proteomes" id="UP000520767"/>
    </source>
</evidence>
<protein>
    <submittedName>
        <fullName evidence="2">Pimeloyl-ACP methyl ester carboxylesterase</fullName>
    </submittedName>
</protein>
<reference evidence="2 3" key="1">
    <citation type="submission" date="2020-08" db="EMBL/GenBank/DDBJ databases">
        <title>Genomic Encyclopedia of Type Strains, Phase III (KMG-III): the genomes of soil and plant-associated and newly described type strains.</title>
        <authorList>
            <person name="Whitman W."/>
        </authorList>
    </citation>
    <scope>NUCLEOTIDE SEQUENCE [LARGE SCALE GENOMIC DNA]</scope>
    <source>
        <strain evidence="2 3">CECT 8960</strain>
    </source>
</reference>
<accession>A0A7W7Q3L8</accession>
<proteinExistence type="predicted"/>
<evidence type="ECO:0000256" key="1">
    <source>
        <dbReference type="SAM" id="MobiDB-lite"/>
    </source>
</evidence>
<dbReference type="RefSeq" id="WP_376706398.1">
    <property type="nucleotide sequence ID" value="NZ_JACHJQ010000002.1"/>
</dbReference>
<dbReference type="Proteomes" id="UP000520767">
    <property type="component" value="Unassembled WGS sequence"/>
</dbReference>
<sequence>MSRVRDLPQWIEAHEQMLGMVPRLLRDFAWCQVKARQGAGLGVLLVPGFGCGDRTLTLTRGWLQARGYRPADARIRLNVGCTTTLVDRVERRLERHAEVTGRRVVLLGQSRGGWLARLVAVRRPDLVRGLVTAGSPVLDPLGANPNVVRIARALTRLSTAGVPGLLDADCLTGSCYRTHSTALTAPLPAGVPALAVYSRLDRIAPWRLCQDPSAECVEIRSSHTAMTLHPDFYRALEPRLAEWATTDGTPRKARSGSSATARR</sequence>
<name>A0A7W7Q3L8_9PSEU</name>
<dbReference type="EMBL" id="JACHJQ010000002">
    <property type="protein sequence ID" value="MBB4906213.1"/>
    <property type="molecule type" value="Genomic_DNA"/>
</dbReference>
<gene>
    <name evidence="2" type="ORF">FHR82_002430</name>
</gene>
<keyword evidence="3" id="KW-1185">Reference proteome</keyword>
<comment type="caution">
    <text evidence="2">The sequence shown here is derived from an EMBL/GenBank/DDBJ whole genome shotgun (WGS) entry which is preliminary data.</text>
</comment>
<organism evidence="2 3">
    <name type="scientific">Actinophytocola algeriensis</name>
    <dbReference type="NCBI Taxonomy" id="1768010"/>
    <lineage>
        <taxon>Bacteria</taxon>
        <taxon>Bacillati</taxon>
        <taxon>Actinomycetota</taxon>
        <taxon>Actinomycetes</taxon>
        <taxon>Pseudonocardiales</taxon>
        <taxon>Pseudonocardiaceae</taxon>
    </lineage>
</organism>
<dbReference type="SUPFAM" id="SSF53474">
    <property type="entry name" value="alpha/beta-Hydrolases"/>
    <property type="match status" value="1"/>
</dbReference>